<evidence type="ECO:0000256" key="2">
    <source>
        <dbReference type="ARBA" id="ARBA00023125"/>
    </source>
</evidence>
<dbReference type="RefSeq" id="WP_109767689.1">
    <property type="nucleotide sequence ID" value="NZ_QFWV02000009.1"/>
</dbReference>
<evidence type="ECO:0000313" key="7">
    <source>
        <dbReference type="Proteomes" id="UP000246132"/>
    </source>
</evidence>
<evidence type="ECO:0000256" key="4">
    <source>
        <dbReference type="SAM" id="MobiDB-lite"/>
    </source>
</evidence>
<dbReference type="SUPFAM" id="SSF47413">
    <property type="entry name" value="lambda repressor-like DNA-binding domains"/>
    <property type="match status" value="1"/>
</dbReference>
<accession>A0A3A8A581</accession>
<dbReference type="SMART" id="SM00354">
    <property type="entry name" value="HTH_LACI"/>
    <property type="match status" value="1"/>
</dbReference>
<gene>
    <name evidence="6" type="ORF">DEM25_016820</name>
</gene>
<dbReference type="PANTHER" id="PTHR30146">
    <property type="entry name" value="LACI-RELATED TRANSCRIPTIONAL REPRESSOR"/>
    <property type="match status" value="1"/>
</dbReference>
<keyword evidence="3" id="KW-0804">Transcription</keyword>
<dbReference type="InterPro" id="IPR010982">
    <property type="entry name" value="Lambda_DNA-bd_dom_sf"/>
</dbReference>
<dbReference type="InterPro" id="IPR000843">
    <property type="entry name" value="HTH_LacI"/>
</dbReference>
<feature type="domain" description="HTH lacI-type" evidence="5">
    <location>
        <begin position="16"/>
        <end position="70"/>
    </location>
</feature>
<evidence type="ECO:0000313" key="6">
    <source>
        <dbReference type="EMBL" id="RKF05447.1"/>
    </source>
</evidence>
<dbReference type="Proteomes" id="UP000246132">
    <property type="component" value="Unassembled WGS sequence"/>
</dbReference>
<dbReference type="GO" id="GO:0003700">
    <property type="term" value="F:DNA-binding transcription factor activity"/>
    <property type="evidence" value="ECO:0007669"/>
    <property type="project" value="TreeGrafter"/>
</dbReference>
<feature type="region of interest" description="Disordered" evidence="4">
    <location>
        <begin position="1"/>
        <end position="40"/>
    </location>
</feature>
<reference evidence="6 7" key="1">
    <citation type="journal article" date="2018" name="Int. J. Syst. Bacteriol.">
        <title>Oceaniradius stylonemae gen. nov., sp. nov., isolated from a red alga, Stylonema cornu-cervi.</title>
        <authorList>
            <person name="Jeong S."/>
        </authorList>
    </citation>
    <scope>NUCLEOTIDE SEQUENCE [LARGE SCALE GENOMIC DNA]</scope>
    <source>
        <strain evidence="6 7">StC1</strain>
    </source>
</reference>
<proteinExistence type="predicted"/>
<evidence type="ECO:0000256" key="3">
    <source>
        <dbReference type="ARBA" id="ARBA00023163"/>
    </source>
</evidence>
<dbReference type="InterPro" id="IPR046335">
    <property type="entry name" value="LacI/GalR-like_sensor"/>
</dbReference>
<evidence type="ECO:0000259" key="5">
    <source>
        <dbReference type="PROSITE" id="PS50932"/>
    </source>
</evidence>
<dbReference type="CDD" id="cd06278">
    <property type="entry name" value="PBP1_LacI-like"/>
    <property type="match status" value="1"/>
</dbReference>
<dbReference type="EMBL" id="QFWV02000009">
    <property type="protein sequence ID" value="RKF05447.1"/>
    <property type="molecule type" value="Genomic_DNA"/>
</dbReference>
<dbReference type="GO" id="GO:0000976">
    <property type="term" value="F:transcription cis-regulatory region binding"/>
    <property type="evidence" value="ECO:0007669"/>
    <property type="project" value="TreeGrafter"/>
</dbReference>
<dbReference type="InterPro" id="IPR028082">
    <property type="entry name" value="Peripla_BP_I"/>
</dbReference>
<dbReference type="Pfam" id="PF13377">
    <property type="entry name" value="Peripla_BP_3"/>
    <property type="match status" value="1"/>
</dbReference>
<evidence type="ECO:0000256" key="1">
    <source>
        <dbReference type="ARBA" id="ARBA00023015"/>
    </source>
</evidence>
<keyword evidence="1" id="KW-0805">Transcription regulation</keyword>
<dbReference type="AlphaFoldDB" id="A0A3A8A581"/>
<dbReference type="PROSITE" id="PS50932">
    <property type="entry name" value="HTH_LACI_2"/>
    <property type="match status" value="1"/>
</dbReference>
<dbReference type="OrthoDB" id="7946617at2"/>
<feature type="region of interest" description="Disordered" evidence="4">
    <location>
        <begin position="345"/>
        <end position="370"/>
    </location>
</feature>
<protein>
    <submittedName>
        <fullName evidence="6">LacI family transcriptional regulator</fullName>
    </submittedName>
</protein>
<name>A0A3A8A581_9HYPH</name>
<dbReference type="PANTHER" id="PTHR30146:SF109">
    <property type="entry name" value="HTH-TYPE TRANSCRIPTIONAL REGULATOR GALS"/>
    <property type="match status" value="1"/>
</dbReference>
<dbReference type="Pfam" id="PF00356">
    <property type="entry name" value="LacI"/>
    <property type="match status" value="1"/>
</dbReference>
<comment type="caution">
    <text evidence="6">The sequence shown here is derived from an EMBL/GenBank/DDBJ whole genome shotgun (WGS) entry which is preliminary data.</text>
</comment>
<organism evidence="6 7">
    <name type="scientific">Oceaniradius stylonematis</name>
    <dbReference type="NCBI Taxonomy" id="2184161"/>
    <lineage>
        <taxon>Bacteria</taxon>
        <taxon>Pseudomonadati</taxon>
        <taxon>Pseudomonadota</taxon>
        <taxon>Alphaproteobacteria</taxon>
        <taxon>Hyphomicrobiales</taxon>
        <taxon>Ahrensiaceae</taxon>
        <taxon>Oceaniradius</taxon>
    </lineage>
</organism>
<dbReference type="Gene3D" id="3.40.50.2300">
    <property type="match status" value="2"/>
</dbReference>
<dbReference type="Gene3D" id="1.10.260.40">
    <property type="entry name" value="lambda repressor-like DNA-binding domains"/>
    <property type="match status" value="1"/>
</dbReference>
<dbReference type="CDD" id="cd01392">
    <property type="entry name" value="HTH_LacI"/>
    <property type="match status" value="1"/>
</dbReference>
<keyword evidence="7" id="KW-1185">Reference proteome</keyword>
<sequence>MDSDRSDPPRGGPGKVTSHDVAARAGVSQPTVSRVFSSDPKVSPDLARRVRRAADELGYRPNRLARSLITGRSRTIGLVLAYLDNPFYAEAIAHLSAALEARGYHIMVRIASNLAEEVDGVVDDMVDHQVDGIILASVSMSNALTGRLRDAKIPFVLFNRGQEDASLATVTSANFDGGRRAAHFLAAGGHERIAHISGWQKSLNGRDRQAGFVAGLAENGLEPIDIIDSHYSRDIAAAATRELFKGTIRPDAIFAGNDHMAFAVTETLRFGLGLKVPGDVSVIGYDDVAMAAWPSFDLTTLRQPARRMAESASALLLDLIAGKAPKRNRIEIDSELIVRGSARIPPGWKRSARTGPSPNGALSHAPRRPK</sequence>
<keyword evidence="2" id="KW-0238">DNA-binding</keyword>
<dbReference type="SUPFAM" id="SSF53822">
    <property type="entry name" value="Periplasmic binding protein-like I"/>
    <property type="match status" value="1"/>
</dbReference>